<dbReference type="AlphaFoldDB" id="A0A6M0CK59"/>
<keyword evidence="2" id="KW-1185">Reference proteome</keyword>
<evidence type="ECO:0000313" key="1">
    <source>
        <dbReference type="EMBL" id="NER18338.1"/>
    </source>
</evidence>
<name>A0A6M0CK59_9FLAO</name>
<sequence>MNIRSSIELNDRSIEEINLTGVYFECATTVSHKFGGWPEIRIIPIKYVVEWYDSLKVGLKIKAENNMERALFSALYFCHDTYSGYNPTLIVWIIQALESFYGISSNDSIIKALKNRIFLHLGQTSQPKKVNKKINEFYDYRSKFVHGDMEIMRLGGDKFLREDYIDDYNLKLIDLCDFGATLIISSIQKMIIAGAKSVGFNETINYK</sequence>
<organism evidence="1 2">
    <name type="scientific">Spongiivirga citrea</name>
    <dbReference type="NCBI Taxonomy" id="1481457"/>
    <lineage>
        <taxon>Bacteria</taxon>
        <taxon>Pseudomonadati</taxon>
        <taxon>Bacteroidota</taxon>
        <taxon>Flavobacteriia</taxon>
        <taxon>Flavobacteriales</taxon>
        <taxon>Flavobacteriaceae</taxon>
        <taxon>Spongiivirga</taxon>
    </lineage>
</organism>
<evidence type="ECO:0000313" key="2">
    <source>
        <dbReference type="Proteomes" id="UP000474296"/>
    </source>
</evidence>
<reference evidence="1 2" key="1">
    <citation type="submission" date="2020-01" db="EMBL/GenBank/DDBJ databases">
        <title>Spongiivirga citrea KCTC 32990T.</title>
        <authorList>
            <person name="Wang G."/>
        </authorList>
    </citation>
    <scope>NUCLEOTIDE SEQUENCE [LARGE SCALE GENOMIC DNA]</scope>
    <source>
        <strain evidence="1 2">KCTC 32990</strain>
    </source>
</reference>
<proteinExistence type="predicted"/>
<comment type="caution">
    <text evidence="1">The sequence shown here is derived from an EMBL/GenBank/DDBJ whole genome shotgun (WGS) entry which is preliminary data.</text>
</comment>
<accession>A0A6M0CK59</accession>
<dbReference type="RefSeq" id="WP_164033011.1">
    <property type="nucleotide sequence ID" value="NZ_JAABOQ010000005.1"/>
</dbReference>
<dbReference type="EMBL" id="JAABOQ010000005">
    <property type="protein sequence ID" value="NER18338.1"/>
    <property type="molecule type" value="Genomic_DNA"/>
</dbReference>
<gene>
    <name evidence="1" type="ORF">GWK10_14040</name>
</gene>
<dbReference type="Proteomes" id="UP000474296">
    <property type="component" value="Unassembled WGS sequence"/>
</dbReference>
<protein>
    <submittedName>
        <fullName evidence="1">Uncharacterized protein</fullName>
    </submittedName>
</protein>